<dbReference type="PANTHER" id="PTHR23517">
    <property type="entry name" value="RESISTANCE PROTEIN MDTM, PUTATIVE-RELATED-RELATED"/>
    <property type="match status" value="1"/>
</dbReference>
<keyword evidence="2" id="KW-0813">Transport</keyword>
<sequence>MNTVRMKPLLVVAFFNETAYSMMWPLATIYINQVLHKSLTVAGLALFGFAVANVIGAVVSGKLYDRFNQFWLTVIGLVLCILSSGVGIKYDGWPTYALILIAFGFATGWLTTGVNVYGTLVAGRSATHVFNEIYLVLNVGLVIGTICISELFHRSIAPIFLLVTCLYCISLMILSLYFPKQRLYYAATQRPSVEQSSSATQPTSKLASWPLFVVSLATLVIVWTMYSQWESNFSVYLIDNGFSTRIYSMLWTLNGVVIILVQLLIAHWPNIIHNLFDRVSWGLFFLTVSYFVTISSKSLVFIFAGMILLTIGEAIYVPSVPVIIDNWSANEVKGRNQGLVNGFSSVGRAIGPLFGGLIIDHFSFPMLFIVAGVLMLGISGLNWLVNLSYRKEE</sequence>
<dbReference type="InterPro" id="IPR036259">
    <property type="entry name" value="MFS_trans_sf"/>
</dbReference>
<feature type="transmembrane region" description="Helical" evidence="7">
    <location>
        <begin position="159"/>
        <end position="178"/>
    </location>
</feature>
<keyword evidence="5 7" id="KW-1133">Transmembrane helix</keyword>
<feature type="transmembrane region" description="Helical" evidence="7">
    <location>
        <begin position="275"/>
        <end position="292"/>
    </location>
</feature>
<protein>
    <submittedName>
        <fullName evidence="8">Uncharacterized protein</fullName>
    </submittedName>
</protein>
<dbReference type="Pfam" id="PF07690">
    <property type="entry name" value="MFS_1"/>
    <property type="match status" value="2"/>
</dbReference>
<evidence type="ECO:0000256" key="7">
    <source>
        <dbReference type="SAM" id="Phobius"/>
    </source>
</evidence>
<feature type="transmembrane region" description="Helical" evidence="7">
    <location>
        <begin position="365"/>
        <end position="385"/>
    </location>
</feature>
<keyword evidence="3" id="KW-1003">Cell membrane</keyword>
<feature type="transmembrane region" description="Helical" evidence="7">
    <location>
        <begin position="246"/>
        <end position="268"/>
    </location>
</feature>
<comment type="caution">
    <text evidence="8">The sequence shown here is derived from an EMBL/GenBank/DDBJ whole genome shotgun (WGS) entry which is preliminary data.</text>
</comment>
<dbReference type="GO" id="GO:0005886">
    <property type="term" value="C:plasma membrane"/>
    <property type="evidence" value="ECO:0007669"/>
    <property type="project" value="UniProtKB-SubCell"/>
</dbReference>
<feature type="transmembrane region" description="Helical" evidence="7">
    <location>
        <begin position="96"/>
        <end position="121"/>
    </location>
</feature>
<dbReference type="GO" id="GO:0022857">
    <property type="term" value="F:transmembrane transporter activity"/>
    <property type="evidence" value="ECO:0007669"/>
    <property type="project" value="InterPro"/>
</dbReference>
<dbReference type="STRING" id="1218492.JG30_13230"/>
<dbReference type="HOGENOM" id="CLU_001265_60_4_9"/>
<feature type="transmembrane region" description="Helical" evidence="7">
    <location>
        <begin position="39"/>
        <end position="58"/>
    </location>
</feature>
<gene>
    <name evidence="8" type="ORF">JG30_13230</name>
</gene>
<proteinExistence type="predicted"/>
<evidence type="ECO:0000313" key="8">
    <source>
        <dbReference type="EMBL" id="KJY60638.1"/>
    </source>
</evidence>
<dbReference type="PATRIC" id="fig|1218492.5.peg.1374"/>
<evidence type="ECO:0000256" key="4">
    <source>
        <dbReference type="ARBA" id="ARBA00022692"/>
    </source>
</evidence>
<organism evidence="8 9">
    <name type="scientific">Bombilactobacillus mellifer</name>
    <dbReference type="NCBI Taxonomy" id="1218492"/>
    <lineage>
        <taxon>Bacteria</taxon>
        <taxon>Bacillati</taxon>
        <taxon>Bacillota</taxon>
        <taxon>Bacilli</taxon>
        <taxon>Lactobacillales</taxon>
        <taxon>Lactobacillaceae</taxon>
        <taxon>Bombilactobacillus</taxon>
    </lineage>
</organism>
<name>A0A0F4LQP5_9LACO</name>
<dbReference type="InterPro" id="IPR011701">
    <property type="entry name" value="MFS"/>
</dbReference>
<dbReference type="EMBL" id="JXJQ01000010">
    <property type="protein sequence ID" value="KJY60638.1"/>
    <property type="molecule type" value="Genomic_DNA"/>
</dbReference>
<evidence type="ECO:0000256" key="3">
    <source>
        <dbReference type="ARBA" id="ARBA00022475"/>
    </source>
</evidence>
<evidence type="ECO:0000256" key="2">
    <source>
        <dbReference type="ARBA" id="ARBA00022448"/>
    </source>
</evidence>
<evidence type="ECO:0000256" key="6">
    <source>
        <dbReference type="ARBA" id="ARBA00023136"/>
    </source>
</evidence>
<feature type="transmembrane region" description="Helical" evidence="7">
    <location>
        <begin position="206"/>
        <end position="226"/>
    </location>
</feature>
<evidence type="ECO:0000256" key="1">
    <source>
        <dbReference type="ARBA" id="ARBA00004651"/>
    </source>
</evidence>
<dbReference type="PANTHER" id="PTHR23517:SF10">
    <property type="entry name" value="MAJOR FACILITATOR SUPERFAMILY (MFS) PROFILE DOMAIN-CONTAINING PROTEIN"/>
    <property type="match status" value="1"/>
</dbReference>
<dbReference type="Gene3D" id="1.20.1250.20">
    <property type="entry name" value="MFS general substrate transporter like domains"/>
    <property type="match status" value="2"/>
</dbReference>
<feature type="transmembrane region" description="Helical" evidence="7">
    <location>
        <begin position="298"/>
        <end position="317"/>
    </location>
</feature>
<dbReference type="AlphaFoldDB" id="A0A0F4LQP5"/>
<reference evidence="8 9" key="1">
    <citation type="submission" date="2015-01" db="EMBL/GenBank/DDBJ databases">
        <title>Comparative genomics of the lactic acid bacteria isolated from the honey bee gut.</title>
        <authorList>
            <person name="Ellegaard K.M."/>
            <person name="Tamarit D."/>
            <person name="Javelind E."/>
            <person name="Olofsson T."/>
            <person name="Andersson S.G."/>
            <person name="Vasquez A."/>
        </authorList>
    </citation>
    <scope>NUCLEOTIDE SEQUENCE [LARGE SCALE GENOMIC DNA]</scope>
    <source>
        <strain evidence="8 9">Bin4</strain>
    </source>
</reference>
<accession>A0A0F4LQP5</accession>
<evidence type="ECO:0000256" key="5">
    <source>
        <dbReference type="ARBA" id="ARBA00022989"/>
    </source>
</evidence>
<keyword evidence="4 7" id="KW-0812">Transmembrane</keyword>
<dbReference type="InterPro" id="IPR050171">
    <property type="entry name" value="MFS_Transporters"/>
</dbReference>
<feature type="transmembrane region" description="Helical" evidence="7">
    <location>
        <begin position="133"/>
        <end position="153"/>
    </location>
</feature>
<dbReference type="SUPFAM" id="SSF103473">
    <property type="entry name" value="MFS general substrate transporter"/>
    <property type="match status" value="1"/>
</dbReference>
<keyword evidence="6 7" id="KW-0472">Membrane</keyword>
<dbReference type="RefSeq" id="WP_046317358.1">
    <property type="nucleotide sequence ID" value="NZ_JBHSZT010000005.1"/>
</dbReference>
<dbReference type="OrthoDB" id="3268460at2"/>
<dbReference type="Proteomes" id="UP000033558">
    <property type="component" value="Unassembled WGS sequence"/>
</dbReference>
<evidence type="ECO:0000313" key="9">
    <source>
        <dbReference type="Proteomes" id="UP000033558"/>
    </source>
</evidence>
<feature type="transmembrane region" description="Helical" evidence="7">
    <location>
        <begin position="70"/>
        <end position="90"/>
    </location>
</feature>
<feature type="transmembrane region" description="Helical" evidence="7">
    <location>
        <begin position="338"/>
        <end position="359"/>
    </location>
</feature>
<keyword evidence="9" id="KW-1185">Reference proteome</keyword>
<comment type="subcellular location">
    <subcellularLocation>
        <location evidence="1">Cell membrane</location>
        <topology evidence="1">Multi-pass membrane protein</topology>
    </subcellularLocation>
</comment>